<protein>
    <recommendedName>
        <fullName evidence="2">Sortilin N-terminal domain-containing protein</fullName>
    </recommendedName>
</protein>
<dbReference type="EMBL" id="LAZR01002318">
    <property type="protein sequence ID" value="KKN31579.1"/>
    <property type="molecule type" value="Genomic_DNA"/>
</dbReference>
<evidence type="ECO:0000259" key="2">
    <source>
        <dbReference type="Pfam" id="PF15902"/>
    </source>
</evidence>
<dbReference type="InterPro" id="IPR031778">
    <property type="entry name" value="Sortilin_N"/>
</dbReference>
<dbReference type="PANTHER" id="PTHR43739:SF5">
    <property type="entry name" value="EXO-ALPHA-SIALIDASE"/>
    <property type="match status" value="1"/>
</dbReference>
<dbReference type="Gene3D" id="2.130.10.10">
    <property type="entry name" value="YVTN repeat-like/Quinoprotein amine dehydrogenase"/>
    <property type="match status" value="4"/>
</dbReference>
<reference evidence="3" key="1">
    <citation type="journal article" date="2015" name="Nature">
        <title>Complex archaea that bridge the gap between prokaryotes and eukaryotes.</title>
        <authorList>
            <person name="Spang A."/>
            <person name="Saw J.H."/>
            <person name="Jorgensen S.L."/>
            <person name="Zaremba-Niedzwiedzka K."/>
            <person name="Martijn J."/>
            <person name="Lind A.E."/>
            <person name="van Eijk R."/>
            <person name="Schleper C."/>
            <person name="Guy L."/>
            <person name="Ettema T.J."/>
        </authorList>
    </citation>
    <scope>NUCLEOTIDE SEQUENCE</scope>
</reference>
<gene>
    <name evidence="3" type="ORF">LCGC14_0822560</name>
</gene>
<sequence length="1037" mass="116823">MCKTKYFRLLLLISCIISIVFVSSQLMYGQNYKKLLKSTANNLSWRSIGPAVDGGRVDDLAVVENNPHVIYCGTASGGLWKTTNNMVTWEPIFDKQSTSSIGDVTVAPSNPEIVWVGTGEANSRNSSSWGNGVFKSQDGGKTWLHMGLEETHHIGRVIIEQFDPNIVYVAAAGKLWGPNRERGLFKTTDGGETWTNILFVDVDTGCIDVAIDPSSNNILYAAMYQRRRRGWGFIGGGPGSGLYKTINAGKTWTKLTKDLPEGDTGRIGIAIYRRDPNVVYALVENKNGGVFRSEDKGDTWVKMSSTNPRPMYYSQIRIDPNNDQRIWVLGYDMNVSFDGGRTFKTDVVTRIHCDFHALWINPANSNHMITGSDGGVHTSYDRGKNWETIDNLPIGQFYEIGYDLRKPYYIYGGLQDNWSWKGPSATRHAVWELPERGIMNADWIRVGGGDGFYNQVDPKNQNILYVESQNGNLRRKNLFTDESKSIKPEPEDDTETYRFNWNSPVLISPHNSKTIYLGGNKLFKSIDQGDTWTASSDLSSQLDKDKLQIMGMLVDENTLSKNDGIYSYGTITAVAESPVKAGILWVGTDDGKVQVSKDGGKEWTNLIGKIKGVPKLTYVSRIVASHFVESRAYITFDGHRNSDFKAYVYVTENLGKTWKSIANNLPQGGTVNVIREHPRNQKLLFVGTERGAYFSIDRGENWIKFEGNFPIVPVDDIAIHPRENDLIFGTHGRSIYVLDDITCLEQLNKGILDSEIYLFKIRPAERFQIYNHRGFSDHREFTAPNPLFGAIITYYLKSKLDKEEKVVITILDNKGNKINKIEGTKQPGFNRVNWDLRYERISSDEEDSYYAPASPFVVPGEYTVKLTVQGKSMEVQVVVEMDPRIKVSNTDLIAQKDAALRLSELYSKGTKINQQNQNLQDQIKNLKGFLKKLKNLDGSILKDINSFEEKLKKIQIKLMGTKGSWGRTVMRDISGLLRNINGYSSAPTDYQMGKIEKLSGKLEKNLTEMAGLLNTELPKLNKKIEGLNIPFLNPRKY</sequence>
<dbReference type="SUPFAM" id="SSF50939">
    <property type="entry name" value="Sialidases"/>
    <property type="match status" value="2"/>
</dbReference>
<evidence type="ECO:0000313" key="3">
    <source>
        <dbReference type="EMBL" id="KKN31579.1"/>
    </source>
</evidence>
<keyword evidence="1" id="KW-0677">Repeat</keyword>
<dbReference type="Gene3D" id="2.60.40.4070">
    <property type="match status" value="1"/>
</dbReference>
<evidence type="ECO:0000256" key="1">
    <source>
        <dbReference type="ARBA" id="ARBA00022737"/>
    </source>
</evidence>
<dbReference type="InterPro" id="IPR052025">
    <property type="entry name" value="Xyloglucanase_GH74"/>
</dbReference>
<comment type="caution">
    <text evidence="3">The sequence shown here is derived from an EMBL/GenBank/DDBJ whole genome shotgun (WGS) entry which is preliminary data.</text>
</comment>
<name>A0A0F9PN09_9ZZZZ</name>
<organism evidence="3">
    <name type="scientific">marine sediment metagenome</name>
    <dbReference type="NCBI Taxonomy" id="412755"/>
    <lineage>
        <taxon>unclassified sequences</taxon>
        <taxon>metagenomes</taxon>
        <taxon>ecological metagenomes</taxon>
    </lineage>
</organism>
<dbReference type="InterPro" id="IPR015943">
    <property type="entry name" value="WD40/YVTN_repeat-like_dom_sf"/>
</dbReference>
<dbReference type="PANTHER" id="PTHR43739">
    <property type="entry name" value="XYLOGLUCANASE (EUROFUNG)"/>
    <property type="match status" value="1"/>
</dbReference>
<proteinExistence type="predicted"/>
<dbReference type="AlphaFoldDB" id="A0A0F9PN09"/>
<feature type="domain" description="Sortilin N-terminal" evidence="2">
    <location>
        <begin position="648"/>
        <end position="730"/>
    </location>
</feature>
<dbReference type="CDD" id="cd15482">
    <property type="entry name" value="Sialidase_non-viral"/>
    <property type="match status" value="2"/>
</dbReference>
<dbReference type="InterPro" id="IPR036278">
    <property type="entry name" value="Sialidase_sf"/>
</dbReference>
<dbReference type="Pfam" id="PF15902">
    <property type="entry name" value="Sortilin-Vps10"/>
    <property type="match status" value="1"/>
</dbReference>
<dbReference type="GO" id="GO:0010411">
    <property type="term" value="P:xyloglucan metabolic process"/>
    <property type="evidence" value="ECO:0007669"/>
    <property type="project" value="TreeGrafter"/>
</dbReference>
<accession>A0A0F9PN09</accession>